<organism evidence="2">
    <name type="scientific">Setaria italica</name>
    <name type="common">Foxtail millet</name>
    <name type="synonym">Panicum italicum</name>
    <dbReference type="NCBI Taxonomy" id="4555"/>
    <lineage>
        <taxon>Eukaryota</taxon>
        <taxon>Viridiplantae</taxon>
        <taxon>Streptophyta</taxon>
        <taxon>Embryophyta</taxon>
        <taxon>Tracheophyta</taxon>
        <taxon>Spermatophyta</taxon>
        <taxon>Magnoliopsida</taxon>
        <taxon>Liliopsida</taxon>
        <taxon>Poales</taxon>
        <taxon>Poaceae</taxon>
        <taxon>PACMAD clade</taxon>
        <taxon>Panicoideae</taxon>
        <taxon>Panicodae</taxon>
        <taxon>Paniceae</taxon>
        <taxon>Cenchrinae</taxon>
        <taxon>Setaria</taxon>
    </lineage>
</organism>
<reference evidence="2" key="2">
    <citation type="submission" date="2015-07" db="EMBL/GenBank/DDBJ databases">
        <authorList>
            <person name="Noorani M."/>
        </authorList>
    </citation>
    <scope>NUCLEOTIDE SEQUENCE</scope>
    <source>
        <strain evidence="2">Yugu1</strain>
    </source>
</reference>
<accession>A0A368RI60</accession>
<gene>
    <name evidence="2" type="ORF">SETIT_6G044200v2</name>
</gene>
<feature type="region of interest" description="Disordered" evidence="1">
    <location>
        <begin position="174"/>
        <end position="275"/>
    </location>
</feature>
<proteinExistence type="predicted"/>
<dbReference type="EMBL" id="CM003533">
    <property type="protein sequence ID" value="RCV29823.1"/>
    <property type="molecule type" value="Genomic_DNA"/>
</dbReference>
<reference evidence="2" key="1">
    <citation type="journal article" date="2012" name="Nat. Biotechnol.">
        <title>Reference genome sequence of the model plant Setaria.</title>
        <authorList>
            <person name="Bennetzen J.L."/>
            <person name="Schmutz J."/>
            <person name="Wang H."/>
            <person name="Percifield R."/>
            <person name="Hawkins J."/>
            <person name="Pontaroli A.C."/>
            <person name="Estep M."/>
            <person name="Feng L."/>
            <person name="Vaughn J.N."/>
            <person name="Grimwood J."/>
            <person name="Jenkins J."/>
            <person name="Barry K."/>
            <person name="Lindquist E."/>
            <person name="Hellsten U."/>
            <person name="Deshpande S."/>
            <person name="Wang X."/>
            <person name="Wu X."/>
            <person name="Mitros T."/>
            <person name="Triplett J."/>
            <person name="Yang X."/>
            <person name="Ye C.Y."/>
            <person name="Mauro-Herrera M."/>
            <person name="Wang L."/>
            <person name="Li P."/>
            <person name="Sharma M."/>
            <person name="Sharma R."/>
            <person name="Ronald P.C."/>
            <person name="Panaud O."/>
            <person name="Kellogg E.A."/>
            <person name="Brutnell T.P."/>
            <person name="Doust A.N."/>
            <person name="Tuskan G.A."/>
            <person name="Rokhsar D."/>
            <person name="Devos K.M."/>
        </authorList>
    </citation>
    <scope>NUCLEOTIDE SEQUENCE [LARGE SCALE GENOMIC DNA]</scope>
    <source>
        <strain evidence="2">Yugu1</strain>
    </source>
</reference>
<protein>
    <submittedName>
        <fullName evidence="2">Uncharacterized protein</fullName>
    </submittedName>
</protein>
<sequence length="275" mass="28257">MAPWWGCSSEPVGGGLAGVRAGSPDGGYAAMAAGSPKHKATLPMRAGPQAEGMAPASRPCSGLRSATSLPSNDVHGELPRGTAATARKVLATADAWAWLGSVRWWVPQKALVRKCCNAESLVSPGPTTCLLSFLVADKLGGKGGERGAVWLESAKVVKLRLSIAPRLRLGRRRGRGRVRHGRTRGAVAGEGCQRQRRGGRAGADATGGRVRCGRTPGAAVRPGARSGVADVGCSGQRGAASGERGRRRGRRDVLAGSDAMTEGRGVRGGEDKVGS</sequence>
<evidence type="ECO:0000256" key="1">
    <source>
        <dbReference type="SAM" id="MobiDB-lite"/>
    </source>
</evidence>
<feature type="region of interest" description="Disordered" evidence="1">
    <location>
        <begin position="30"/>
        <end position="78"/>
    </location>
</feature>
<feature type="compositionally biased region" description="Basic residues" evidence="1">
    <location>
        <begin position="174"/>
        <end position="183"/>
    </location>
</feature>
<evidence type="ECO:0000313" key="2">
    <source>
        <dbReference type="EMBL" id="RCV29823.1"/>
    </source>
</evidence>
<name>A0A368RI60_SETIT</name>
<dbReference type="AlphaFoldDB" id="A0A368RI60"/>
<feature type="compositionally biased region" description="Basic and acidic residues" evidence="1">
    <location>
        <begin position="264"/>
        <end position="275"/>
    </location>
</feature>